<sequence>MEPLLAERAALLLLLLLLLAGAVRGGVVLDLPRPTNITYTINENNCQLNVTWAPVKIEDDCNLRYVTAITTSGEWGQKEWNVQNSRTVFIPLGKKVIFGVATSCEGQGDGEYVKITLCQNGIAGTGATKILCMWYNMKYMMCSWQRGENASPNTTYKLNYWYIDQDRGGPCTHYTKKGDDFRCTFDTNLYWPPGLSISIQGNSRDIQPVCIMNKLPEVYEFLVKPDPPLIVKPKRSNEGVILQWTEPRGLNDMCYQLEINNKLDPEIYRSRNNVTLTLKSKQYYTFRVRARTSKTNCKRTHDPWSEWSEAVEVDERDFPFSLLLYILLPLCVAVLTIIFLIHLKRIKMLILPTIPEPGKFLKQMFEEHIEDLQKPPPEDPIKDEQTHLLVFIQPSCNEN</sequence>
<evidence type="ECO:0000256" key="1">
    <source>
        <dbReference type="ARBA" id="ARBA00004479"/>
    </source>
</evidence>
<evidence type="ECO:0000256" key="5">
    <source>
        <dbReference type="ARBA" id="ARBA00023136"/>
    </source>
</evidence>
<dbReference type="CDD" id="cd00063">
    <property type="entry name" value="FN3"/>
    <property type="match status" value="1"/>
</dbReference>
<dbReference type="Pfam" id="PF09240">
    <property type="entry name" value="IL6Ra-bind"/>
    <property type="match status" value="1"/>
</dbReference>
<evidence type="ECO:0000259" key="10">
    <source>
        <dbReference type="Pfam" id="PF09240"/>
    </source>
</evidence>
<evidence type="ECO:0000313" key="13">
    <source>
        <dbReference type="Proteomes" id="UP001178461"/>
    </source>
</evidence>
<dbReference type="SUPFAM" id="SSF49265">
    <property type="entry name" value="Fibronectin type III"/>
    <property type="match status" value="2"/>
</dbReference>
<dbReference type="PANTHER" id="PTHR23037">
    <property type="entry name" value="CYTOKINE RECEPTOR"/>
    <property type="match status" value="1"/>
</dbReference>
<comment type="subcellular location">
    <subcellularLocation>
        <location evidence="1">Membrane</location>
        <topology evidence="1">Single-pass type I membrane protein</topology>
    </subcellularLocation>
</comment>
<accession>A0AA35LCE1</accession>
<reference evidence="12" key="1">
    <citation type="submission" date="2022-12" db="EMBL/GenBank/DDBJ databases">
        <authorList>
            <person name="Alioto T."/>
            <person name="Alioto T."/>
            <person name="Gomez Garrido J."/>
        </authorList>
    </citation>
    <scope>NUCLEOTIDE SEQUENCE</scope>
</reference>
<name>A0AA35LCE1_9SAUR</name>
<proteinExistence type="predicted"/>
<evidence type="ECO:0000256" key="7">
    <source>
        <dbReference type="ARBA" id="ARBA00023180"/>
    </source>
</evidence>
<evidence type="ECO:0000256" key="2">
    <source>
        <dbReference type="ARBA" id="ARBA00022692"/>
    </source>
</evidence>
<dbReference type="InterPro" id="IPR013783">
    <property type="entry name" value="Ig-like_fold"/>
</dbReference>
<dbReference type="EMBL" id="OX395140">
    <property type="protein sequence ID" value="CAI5793353.1"/>
    <property type="molecule type" value="Genomic_DNA"/>
</dbReference>
<keyword evidence="6 12" id="KW-0675">Receptor</keyword>
<keyword evidence="4 8" id="KW-1133">Transmembrane helix</keyword>
<keyword evidence="7" id="KW-0325">Glycoprotein</keyword>
<feature type="signal peptide" evidence="9">
    <location>
        <begin position="1"/>
        <end position="25"/>
    </location>
</feature>
<dbReference type="AlphaFoldDB" id="A0AA35LCE1"/>
<evidence type="ECO:0000256" key="3">
    <source>
        <dbReference type="ARBA" id="ARBA00022729"/>
    </source>
</evidence>
<evidence type="ECO:0000259" key="11">
    <source>
        <dbReference type="Pfam" id="PF18001"/>
    </source>
</evidence>
<keyword evidence="3 9" id="KW-0732">Signal</keyword>
<protein>
    <submittedName>
        <fullName evidence="12">Interleukin-13 receptor subunit alpha-1 isoform X1</fullName>
    </submittedName>
</protein>
<evidence type="ECO:0000256" key="8">
    <source>
        <dbReference type="SAM" id="Phobius"/>
    </source>
</evidence>
<evidence type="ECO:0000256" key="6">
    <source>
        <dbReference type="ARBA" id="ARBA00023170"/>
    </source>
</evidence>
<dbReference type="GO" id="GO:0004896">
    <property type="term" value="F:cytokine receptor activity"/>
    <property type="evidence" value="ECO:0007669"/>
    <property type="project" value="TreeGrafter"/>
</dbReference>
<dbReference type="InterPro" id="IPR040566">
    <property type="entry name" value="Il13Ra_Ig"/>
</dbReference>
<evidence type="ECO:0000256" key="9">
    <source>
        <dbReference type="SAM" id="SignalP"/>
    </source>
</evidence>
<evidence type="ECO:0000313" key="12">
    <source>
        <dbReference type="EMBL" id="CAI5793353.1"/>
    </source>
</evidence>
<organism evidence="12 13">
    <name type="scientific">Podarcis lilfordi</name>
    <name type="common">Lilford's wall lizard</name>
    <dbReference type="NCBI Taxonomy" id="74358"/>
    <lineage>
        <taxon>Eukaryota</taxon>
        <taxon>Metazoa</taxon>
        <taxon>Chordata</taxon>
        <taxon>Craniata</taxon>
        <taxon>Vertebrata</taxon>
        <taxon>Euteleostomi</taxon>
        <taxon>Lepidosauria</taxon>
        <taxon>Squamata</taxon>
        <taxon>Bifurcata</taxon>
        <taxon>Unidentata</taxon>
        <taxon>Episquamata</taxon>
        <taxon>Laterata</taxon>
        <taxon>Lacertibaenia</taxon>
        <taxon>Lacertidae</taxon>
        <taxon>Podarcis</taxon>
    </lineage>
</organism>
<keyword evidence="5 8" id="KW-0472">Membrane</keyword>
<dbReference type="PANTHER" id="PTHR23037:SF46">
    <property type="entry name" value="INTERLEUKIN 5 RECEPTOR SUBUNIT ALPHA"/>
    <property type="match status" value="1"/>
</dbReference>
<feature type="transmembrane region" description="Helical" evidence="8">
    <location>
        <begin position="322"/>
        <end position="341"/>
    </location>
</feature>
<dbReference type="Gene3D" id="2.60.40.10">
    <property type="entry name" value="Immunoglobulins"/>
    <property type="match status" value="3"/>
</dbReference>
<dbReference type="GO" id="GO:0009897">
    <property type="term" value="C:external side of plasma membrane"/>
    <property type="evidence" value="ECO:0007669"/>
    <property type="project" value="TreeGrafter"/>
</dbReference>
<dbReference type="InterPro" id="IPR003961">
    <property type="entry name" value="FN3_dom"/>
</dbReference>
<feature type="chain" id="PRO_5041220960" evidence="9">
    <location>
        <begin position="26"/>
        <end position="399"/>
    </location>
</feature>
<evidence type="ECO:0000256" key="4">
    <source>
        <dbReference type="ARBA" id="ARBA00022989"/>
    </source>
</evidence>
<dbReference type="InterPro" id="IPR036116">
    <property type="entry name" value="FN3_sf"/>
</dbReference>
<dbReference type="Pfam" id="PF18001">
    <property type="entry name" value="Il13Ra_Ig"/>
    <property type="match status" value="1"/>
</dbReference>
<feature type="domain" description="Type I cytokine receptor cytokine-binding" evidence="10">
    <location>
        <begin position="131"/>
        <end position="190"/>
    </location>
</feature>
<keyword evidence="2 8" id="KW-0812">Transmembrane</keyword>
<dbReference type="Proteomes" id="UP001178461">
    <property type="component" value="Chromosome Z"/>
</dbReference>
<dbReference type="InterPro" id="IPR015321">
    <property type="entry name" value="TypeI_recpt_CBD"/>
</dbReference>
<keyword evidence="13" id="KW-1185">Reference proteome</keyword>
<feature type="domain" description="Interleukin-13 receptor subunit alpha-1 Ig-like" evidence="11">
    <location>
        <begin position="31"/>
        <end position="106"/>
    </location>
</feature>
<gene>
    <name evidence="12" type="ORF">PODLI_1B042430</name>
</gene>